<evidence type="ECO:0000313" key="1">
    <source>
        <dbReference type="EMBL" id="MFC6063767.1"/>
    </source>
</evidence>
<dbReference type="EMBL" id="JBHSPX010000004">
    <property type="protein sequence ID" value="MFC6063767.1"/>
    <property type="molecule type" value="Genomic_DNA"/>
</dbReference>
<proteinExistence type="predicted"/>
<name>A0ABW1MK88_9ACTN</name>
<dbReference type="Proteomes" id="UP001596139">
    <property type="component" value="Unassembled WGS sequence"/>
</dbReference>
<keyword evidence="2" id="KW-1185">Reference proteome</keyword>
<evidence type="ECO:0000313" key="2">
    <source>
        <dbReference type="Proteomes" id="UP001596139"/>
    </source>
</evidence>
<comment type="caution">
    <text evidence="1">The sequence shown here is derived from an EMBL/GenBank/DDBJ whole genome shotgun (WGS) entry which is preliminary data.</text>
</comment>
<accession>A0ABW1MK88</accession>
<organism evidence="1 2">
    <name type="scientific">Streptomyces ochraceiscleroticus</name>
    <dbReference type="NCBI Taxonomy" id="47761"/>
    <lineage>
        <taxon>Bacteria</taxon>
        <taxon>Bacillati</taxon>
        <taxon>Actinomycetota</taxon>
        <taxon>Actinomycetes</taxon>
        <taxon>Kitasatosporales</taxon>
        <taxon>Streptomycetaceae</taxon>
        <taxon>Streptomyces</taxon>
    </lineage>
</organism>
<reference evidence="2" key="1">
    <citation type="journal article" date="2019" name="Int. J. Syst. Evol. Microbiol.">
        <title>The Global Catalogue of Microorganisms (GCM) 10K type strain sequencing project: providing services to taxonomists for standard genome sequencing and annotation.</title>
        <authorList>
            <consortium name="The Broad Institute Genomics Platform"/>
            <consortium name="The Broad Institute Genome Sequencing Center for Infectious Disease"/>
            <person name="Wu L."/>
            <person name="Ma J."/>
        </authorList>
    </citation>
    <scope>NUCLEOTIDE SEQUENCE [LARGE SCALE GENOMIC DNA]</scope>
    <source>
        <strain evidence="2">CGMCC 1.15180</strain>
    </source>
</reference>
<dbReference type="RefSeq" id="WP_382467399.1">
    <property type="nucleotide sequence ID" value="NZ_JBHSPX010000004.1"/>
</dbReference>
<protein>
    <submittedName>
        <fullName evidence="1">Uncharacterized protein</fullName>
    </submittedName>
</protein>
<sequence>MTVGAHGILNRHPWLENGDAEEFRETVMDLALVRAEAYGWHAPCGWRTPQGKKLFPDPQRWLECDKGGDWTGGDEVRELAWMRADIPEDVRHPRLPVLPMTRMLFDALERVGEVAFTALCTYLPLQITAGDASSDLDDMREWFSLASPSAPVDVQVTVSAAPAAAWDAPKEPARVLTAVQERLGMAAEARMPARIDAAHLARRGTSRELLRGTRPAAQFVVRAREWSPEVSAWLAEATGDALRATGHSSPAVVTVSRASSPASA</sequence>
<gene>
    <name evidence="1" type="ORF">ACFP4F_14515</name>
</gene>